<proteinExistence type="predicted"/>
<dbReference type="OrthoDB" id="3728235at2"/>
<dbReference type="Proteomes" id="UP000236732">
    <property type="component" value="Unassembled WGS sequence"/>
</dbReference>
<keyword evidence="2" id="KW-1185">Reference proteome</keyword>
<dbReference type="AlphaFoldDB" id="A0A1H6A5G1"/>
<reference evidence="1 2" key="1">
    <citation type="submission" date="2016-10" db="EMBL/GenBank/DDBJ databases">
        <authorList>
            <person name="de Groot N.N."/>
        </authorList>
    </citation>
    <scope>NUCLEOTIDE SEQUENCE [LARGE SCALE GENOMIC DNA]</scope>
    <source>
        <strain evidence="1 2">CGMCC 4.7037</strain>
    </source>
</reference>
<evidence type="ECO:0000313" key="1">
    <source>
        <dbReference type="EMBL" id="SEG43580.1"/>
    </source>
</evidence>
<organism evidence="1 2">
    <name type="scientific">Nonomuraea solani</name>
    <dbReference type="NCBI Taxonomy" id="1144553"/>
    <lineage>
        <taxon>Bacteria</taxon>
        <taxon>Bacillati</taxon>
        <taxon>Actinomycetota</taxon>
        <taxon>Actinomycetes</taxon>
        <taxon>Streptosporangiales</taxon>
        <taxon>Streptosporangiaceae</taxon>
        <taxon>Nonomuraea</taxon>
    </lineage>
</organism>
<gene>
    <name evidence="1" type="ORF">SAMN05444920_1021025</name>
</gene>
<dbReference type="EMBL" id="FNVT01000002">
    <property type="protein sequence ID" value="SEG43580.1"/>
    <property type="molecule type" value="Genomic_DNA"/>
</dbReference>
<accession>A0A1H6A5G1</accession>
<dbReference type="Gene3D" id="1.20.120.330">
    <property type="entry name" value="Nucleotidyltransferases domain 2"/>
    <property type="match status" value="1"/>
</dbReference>
<protein>
    <submittedName>
        <fullName evidence="1">HEPN domain-containing protein</fullName>
    </submittedName>
</protein>
<sequence>MRWEQGRATLEGMLGRGELEKVAASRPQAEALLDQAGRHVATARLAMESDPIGAYQLLYDAARKSLGAILENQGLRASSRGGHIAVYEAVVAQLDPPLGKSLRPFDRMRRRRNEAEYPRPGSPGFSAEEVRADIPKVEAIMEIATRVIDQMRPF</sequence>
<name>A0A1H6A5G1_9ACTN</name>
<evidence type="ECO:0000313" key="2">
    <source>
        <dbReference type="Proteomes" id="UP000236732"/>
    </source>
</evidence>